<gene>
    <name evidence="1" type="ORF">EW145_g8151</name>
</gene>
<dbReference type="AlphaFoldDB" id="A0A4S4K922"/>
<comment type="caution">
    <text evidence="1">The sequence shown here is derived from an EMBL/GenBank/DDBJ whole genome shotgun (WGS) entry which is preliminary data.</text>
</comment>
<accession>A0A4S4K922</accession>
<dbReference type="EMBL" id="SGPK01001112">
    <property type="protein sequence ID" value="THG94385.1"/>
    <property type="molecule type" value="Genomic_DNA"/>
</dbReference>
<reference evidence="1 2" key="1">
    <citation type="submission" date="2019-02" db="EMBL/GenBank/DDBJ databases">
        <title>Genome sequencing of the rare red list fungi Phellinidium pouzarii.</title>
        <authorList>
            <person name="Buettner E."/>
            <person name="Kellner H."/>
        </authorList>
    </citation>
    <scope>NUCLEOTIDE SEQUENCE [LARGE SCALE GENOMIC DNA]</scope>
    <source>
        <strain evidence="1 2">DSM 108285</strain>
    </source>
</reference>
<dbReference type="Proteomes" id="UP000308199">
    <property type="component" value="Unassembled WGS sequence"/>
</dbReference>
<protein>
    <submittedName>
        <fullName evidence="1">Uncharacterized protein</fullName>
    </submittedName>
</protein>
<proteinExistence type="predicted"/>
<name>A0A4S4K922_9AGAM</name>
<sequence>MPKRTRDDDVAALLDLEAGVASSDEDEDEDNFADTFINDEEVEFPSMLRGIYTQRGISPVATNVAGPSRMNTELDVGMLMPTHGPEFDMESTARRFQERSRREREREEPQTAFFLWMIRCVRKKMQRAYRTA</sequence>
<keyword evidence="2" id="KW-1185">Reference proteome</keyword>
<evidence type="ECO:0000313" key="1">
    <source>
        <dbReference type="EMBL" id="THG94385.1"/>
    </source>
</evidence>
<organism evidence="1 2">
    <name type="scientific">Phellinidium pouzarii</name>
    <dbReference type="NCBI Taxonomy" id="167371"/>
    <lineage>
        <taxon>Eukaryota</taxon>
        <taxon>Fungi</taxon>
        <taxon>Dikarya</taxon>
        <taxon>Basidiomycota</taxon>
        <taxon>Agaricomycotina</taxon>
        <taxon>Agaricomycetes</taxon>
        <taxon>Hymenochaetales</taxon>
        <taxon>Hymenochaetaceae</taxon>
        <taxon>Phellinidium</taxon>
    </lineage>
</organism>
<evidence type="ECO:0000313" key="2">
    <source>
        <dbReference type="Proteomes" id="UP000308199"/>
    </source>
</evidence>